<dbReference type="GeneID" id="27664208"/>
<accession>A0A0F2ME58</accession>
<keyword evidence="1" id="KW-0812">Transmembrane</keyword>
<protein>
    <submittedName>
        <fullName evidence="2">Uncharacterized protein</fullName>
    </submittedName>
</protein>
<name>A0A0F2ME58_SPOSC</name>
<organism evidence="2 3">
    <name type="scientific">Sporothrix schenckii 1099-18</name>
    <dbReference type="NCBI Taxonomy" id="1397361"/>
    <lineage>
        <taxon>Eukaryota</taxon>
        <taxon>Fungi</taxon>
        <taxon>Dikarya</taxon>
        <taxon>Ascomycota</taxon>
        <taxon>Pezizomycotina</taxon>
        <taxon>Sordariomycetes</taxon>
        <taxon>Sordariomycetidae</taxon>
        <taxon>Ophiostomatales</taxon>
        <taxon>Ophiostomataceae</taxon>
        <taxon>Sporothrix</taxon>
    </lineage>
</organism>
<dbReference type="VEuPathDB" id="FungiDB:SPSK_02034"/>
<reference evidence="2 3" key="1">
    <citation type="journal article" date="2014" name="BMC Genomics">
        <title>Comparative genomics of the major fungal agents of human and animal Sporotrichosis: Sporothrix schenckii and Sporothrix brasiliensis.</title>
        <authorList>
            <person name="Teixeira M.M."/>
            <person name="de Almeida L.G."/>
            <person name="Kubitschek-Barreira P."/>
            <person name="Alves F.L."/>
            <person name="Kioshima E.S."/>
            <person name="Abadio A.K."/>
            <person name="Fernandes L."/>
            <person name="Derengowski L.S."/>
            <person name="Ferreira K.S."/>
            <person name="Souza R.C."/>
            <person name="Ruiz J.C."/>
            <person name="de Andrade N.C."/>
            <person name="Paes H.C."/>
            <person name="Nicola A.M."/>
            <person name="Albuquerque P."/>
            <person name="Gerber A.L."/>
            <person name="Martins V.P."/>
            <person name="Peconick L.D."/>
            <person name="Neto A.V."/>
            <person name="Chaucanez C.B."/>
            <person name="Silva P.A."/>
            <person name="Cunha O.L."/>
            <person name="de Oliveira F.F."/>
            <person name="dos Santos T.C."/>
            <person name="Barros A.L."/>
            <person name="Soares M.A."/>
            <person name="de Oliveira L.M."/>
            <person name="Marini M.M."/>
            <person name="Villalobos-Duno H."/>
            <person name="Cunha M.M."/>
            <person name="de Hoog S."/>
            <person name="da Silveira J.F."/>
            <person name="Henrissat B."/>
            <person name="Nino-Vega G.A."/>
            <person name="Cisalpino P.S."/>
            <person name="Mora-Montes H.M."/>
            <person name="Almeida S.R."/>
            <person name="Stajich J.E."/>
            <person name="Lopes-Bezerra L.M."/>
            <person name="Vasconcelos A.T."/>
            <person name="Felipe M.S."/>
        </authorList>
    </citation>
    <scope>NUCLEOTIDE SEQUENCE [LARGE SCALE GENOMIC DNA]</scope>
    <source>
        <strain evidence="2 3">1099-18</strain>
    </source>
</reference>
<dbReference type="Proteomes" id="UP000033710">
    <property type="component" value="Unassembled WGS sequence"/>
</dbReference>
<dbReference type="EMBL" id="AXCR01000005">
    <property type="protein sequence ID" value="KJR87389.1"/>
    <property type="molecule type" value="Genomic_DNA"/>
</dbReference>
<sequence>MCVKNTIVALIKSLDRVKFSPLQGGHVQRIRPCTPPGSGLGVGPTESFEAPLLTVGSWITFHALGYFVFGQILKYRLSERRRGSVWENMFKEAKLGVTNGTRPAYECINSVNLHMDHGHLCNKKKFTSIDIKDS</sequence>
<dbReference type="RefSeq" id="XP_016590065.1">
    <property type="nucleotide sequence ID" value="XM_016728931.1"/>
</dbReference>
<keyword evidence="1" id="KW-1133">Transmembrane helix</keyword>
<evidence type="ECO:0000256" key="1">
    <source>
        <dbReference type="SAM" id="Phobius"/>
    </source>
</evidence>
<proteinExistence type="predicted"/>
<dbReference type="AlphaFoldDB" id="A0A0F2ME58"/>
<dbReference type="KEGG" id="ssck:SPSK_02034"/>
<feature type="transmembrane region" description="Helical" evidence="1">
    <location>
        <begin position="52"/>
        <end position="73"/>
    </location>
</feature>
<gene>
    <name evidence="2" type="ORF">SPSK_02034</name>
</gene>
<evidence type="ECO:0000313" key="2">
    <source>
        <dbReference type="EMBL" id="KJR87389.1"/>
    </source>
</evidence>
<comment type="caution">
    <text evidence="2">The sequence shown here is derived from an EMBL/GenBank/DDBJ whole genome shotgun (WGS) entry which is preliminary data.</text>
</comment>
<reference evidence="2 3" key="2">
    <citation type="journal article" date="2015" name="Eukaryot. Cell">
        <title>Asexual propagation of a virulent clone complex in a human and feline outbreak of sporotrichosis.</title>
        <authorList>
            <person name="Teixeira Mde M."/>
            <person name="Rodrigues A.M."/>
            <person name="Tsui C.K."/>
            <person name="de Almeida L.G."/>
            <person name="Van Diepeningen A.D."/>
            <person name="van den Ende B.G."/>
            <person name="Fernandes G.F."/>
            <person name="Kano R."/>
            <person name="Hamelin R.C."/>
            <person name="Lopes-Bezerra L.M."/>
            <person name="Vasconcelos A.T."/>
            <person name="de Hoog S."/>
            <person name="de Camargo Z.P."/>
            <person name="Felipe M.S."/>
        </authorList>
    </citation>
    <scope>NUCLEOTIDE SEQUENCE [LARGE SCALE GENOMIC DNA]</scope>
    <source>
        <strain evidence="2 3">1099-18</strain>
    </source>
</reference>
<evidence type="ECO:0000313" key="3">
    <source>
        <dbReference type="Proteomes" id="UP000033710"/>
    </source>
</evidence>
<keyword evidence="1" id="KW-0472">Membrane</keyword>